<keyword evidence="1" id="KW-0472">Membrane</keyword>
<gene>
    <name evidence="2" type="ORF">HPO_13115</name>
</gene>
<dbReference type="RefSeq" id="WP_035599644.1">
    <property type="nucleotide sequence ID" value="NZ_ARYM01000015.1"/>
</dbReference>
<evidence type="ECO:0000256" key="1">
    <source>
        <dbReference type="SAM" id="Phobius"/>
    </source>
</evidence>
<evidence type="ECO:0000313" key="2">
    <source>
        <dbReference type="EMBL" id="KCZ97796.1"/>
    </source>
</evidence>
<dbReference type="eggNOG" id="ENOG50302QF">
    <property type="taxonomic scope" value="Bacteria"/>
</dbReference>
<keyword evidence="3" id="KW-1185">Reference proteome</keyword>
<dbReference type="EMBL" id="ARYM01000015">
    <property type="protein sequence ID" value="KCZ97796.1"/>
    <property type="molecule type" value="Genomic_DNA"/>
</dbReference>
<dbReference type="STRING" id="1280954.HPO_13115"/>
<keyword evidence="1" id="KW-1133">Transmembrane helix</keyword>
<dbReference type="Proteomes" id="UP000027100">
    <property type="component" value="Unassembled WGS sequence"/>
</dbReference>
<feature type="transmembrane region" description="Helical" evidence="1">
    <location>
        <begin position="6"/>
        <end position="29"/>
    </location>
</feature>
<proteinExistence type="predicted"/>
<comment type="caution">
    <text evidence="2">The sequence shown here is derived from an EMBL/GenBank/DDBJ whole genome shotgun (WGS) entry which is preliminary data.</text>
</comment>
<feature type="transmembrane region" description="Helical" evidence="1">
    <location>
        <begin position="50"/>
        <end position="70"/>
    </location>
</feature>
<accession>A0A062VIC9</accession>
<sequence length="133" mass="13525">MPLTEIPAITGLGLGAAMGLGALLVPEWASGVVRLKADPAKGGGYSEFRATYGGLLFLVHAVALGIVLLTPPAGSALAVMPIAAGWFGAAFGRVVSLLFDRSKLGDTRIIPIWMATEVALGLAIGAPVLQFLG</sequence>
<organism evidence="2 3">
    <name type="scientific">Hyphomonas polymorpha PS728</name>
    <dbReference type="NCBI Taxonomy" id="1280954"/>
    <lineage>
        <taxon>Bacteria</taxon>
        <taxon>Pseudomonadati</taxon>
        <taxon>Pseudomonadota</taxon>
        <taxon>Alphaproteobacteria</taxon>
        <taxon>Hyphomonadales</taxon>
        <taxon>Hyphomonadaceae</taxon>
        <taxon>Hyphomonas</taxon>
    </lineage>
</organism>
<dbReference type="OrthoDB" id="9808658at2"/>
<evidence type="ECO:0000313" key="3">
    <source>
        <dbReference type="Proteomes" id="UP000027100"/>
    </source>
</evidence>
<protein>
    <recommendedName>
        <fullName evidence="4">DUF4345 domain-containing protein</fullName>
    </recommendedName>
</protein>
<reference evidence="2 3" key="1">
    <citation type="journal article" date="2014" name="Antonie Van Leeuwenhoek">
        <title>Hyphomonas beringensis sp. nov. and Hyphomonas chukchiensis sp. nov., isolated from surface seawater of the Bering Sea and Chukchi Sea.</title>
        <authorList>
            <person name="Li C."/>
            <person name="Lai Q."/>
            <person name="Li G."/>
            <person name="Dong C."/>
            <person name="Wang J."/>
            <person name="Liao Y."/>
            <person name="Shao Z."/>
        </authorList>
    </citation>
    <scope>NUCLEOTIDE SEQUENCE [LARGE SCALE GENOMIC DNA]</scope>
    <source>
        <strain evidence="2 3">PS728</strain>
    </source>
</reference>
<dbReference type="PATRIC" id="fig|1280954.3.peg.2657"/>
<name>A0A062VIC9_9PROT</name>
<dbReference type="AlphaFoldDB" id="A0A062VIC9"/>
<keyword evidence="1" id="KW-0812">Transmembrane</keyword>
<feature type="transmembrane region" description="Helical" evidence="1">
    <location>
        <begin position="76"/>
        <end position="99"/>
    </location>
</feature>
<evidence type="ECO:0008006" key="4">
    <source>
        <dbReference type="Google" id="ProtNLM"/>
    </source>
</evidence>
<feature type="transmembrane region" description="Helical" evidence="1">
    <location>
        <begin position="111"/>
        <end position="132"/>
    </location>
</feature>